<organism evidence="2 3">
    <name type="scientific">Candidatus Zambryskibacteria bacterium RIFCSPLOWO2_01_FULL_39_39</name>
    <dbReference type="NCBI Taxonomy" id="1802758"/>
    <lineage>
        <taxon>Bacteria</taxon>
        <taxon>Candidatus Zambryskiibacteriota</taxon>
    </lineage>
</organism>
<dbReference type="AlphaFoldDB" id="A0A1G2TZP2"/>
<feature type="region of interest" description="Disordered" evidence="1">
    <location>
        <begin position="56"/>
        <end position="83"/>
    </location>
</feature>
<accession>A0A1G2TZP2</accession>
<name>A0A1G2TZP2_9BACT</name>
<gene>
    <name evidence="2" type="ORF">A3A96_02480</name>
</gene>
<sequence length="83" mass="9185">MDQELQKLMKELGNAINDSLDPISESERIAFAIGEIRKAGYDVFLVIEATIGLNRREDTKEETPRMGPSTETSADGGKIVWTS</sequence>
<protein>
    <submittedName>
        <fullName evidence="2">Uncharacterized protein</fullName>
    </submittedName>
</protein>
<evidence type="ECO:0000313" key="3">
    <source>
        <dbReference type="Proteomes" id="UP000177707"/>
    </source>
</evidence>
<reference evidence="2 3" key="1">
    <citation type="journal article" date="2016" name="Nat. Commun.">
        <title>Thousands of microbial genomes shed light on interconnected biogeochemical processes in an aquifer system.</title>
        <authorList>
            <person name="Anantharaman K."/>
            <person name="Brown C.T."/>
            <person name="Hug L.A."/>
            <person name="Sharon I."/>
            <person name="Castelle C.J."/>
            <person name="Probst A.J."/>
            <person name="Thomas B.C."/>
            <person name="Singh A."/>
            <person name="Wilkins M.J."/>
            <person name="Karaoz U."/>
            <person name="Brodie E.L."/>
            <person name="Williams K.H."/>
            <person name="Hubbard S.S."/>
            <person name="Banfield J.F."/>
        </authorList>
    </citation>
    <scope>NUCLEOTIDE SEQUENCE [LARGE SCALE GENOMIC DNA]</scope>
</reference>
<dbReference type="EMBL" id="MHWB01000002">
    <property type="protein sequence ID" value="OHB02694.1"/>
    <property type="molecule type" value="Genomic_DNA"/>
</dbReference>
<evidence type="ECO:0000313" key="2">
    <source>
        <dbReference type="EMBL" id="OHB02694.1"/>
    </source>
</evidence>
<proteinExistence type="predicted"/>
<comment type="caution">
    <text evidence="2">The sequence shown here is derived from an EMBL/GenBank/DDBJ whole genome shotgun (WGS) entry which is preliminary data.</text>
</comment>
<dbReference type="Proteomes" id="UP000177707">
    <property type="component" value="Unassembled WGS sequence"/>
</dbReference>
<evidence type="ECO:0000256" key="1">
    <source>
        <dbReference type="SAM" id="MobiDB-lite"/>
    </source>
</evidence>